<feature type="compositionally biased region" description="Basic and acidic residues" evidence="1">
    <location>
        <begin position="465"/>
        <end position="477"/>
    </location>
</feature>
<accession>A0ABR4LP16</accession>
<feature type="compositionally biased region" description="Low complexity" evidence="1">
    <location>
        <begin position="138"/>
        <end position="147"/>
    </location>
</feature>
<evidence type="ECO:0000256" key="1">
    <source>
        <dbReference type="SAM" id="MobiDB-lite"/>
    </source>
</evidence>
<feature type="compositionally biased region" description="Acidic residues" evidence="1">
    <location>
        <begin position="608"/>
        <end position="620"/>
    </location>
</feature>
<evidence type="ECO:0000313" key="3">
    <source>
        <dbReference type="Proteomes" id="UP001610432"/>
    </source>
</evidence>
<protein>
    <submittedName>
        <fullName evidence="2">Uncharacterized protein</fullName>
    </submittedName>
</protein>
<name>A0ABR4LP16_9EURO</name>
<feature type="compositionally biased region" description="Low complexity" evidence="1">
    <location>
        <begin position="112"/>
        <end position="130"/>
    </location>
</feature>
<dbReference type="EMBL" id="JBFXLQ010000026">
    <property type="protein sequence ID" value="KAL2866285.1"/>
    <property type="molecule type" value="Genomic_DNA"/>
</dbReference>
<feature type="compositionally biased region" description="Low complexity" evidence="1">
    <location>
        <begin position="72"/>
        <end position="92"/>
    </location>
</feature>
<dbReference type="RefSeq" id="XP_070885264.1">
    <property type="nucleotide sequence ID" value="XM_071033157.1"/>
</dbReference>
<feature type="region of interest" description="Disordered" evidence="1">
    <location>
        <begin position="741"/>
        <end position="857"/>
    </location>
</feature>
<sequence length="857" mass="93459">MAGLKRRPDAAHGSATPSAYNTSTAHSTPKEPTGNDSPNPRVTRSLRSSRDARAGQNDNAKNANTPDTSGIGTSNQNSNATNTTANRRGSTRLSHIVTLKYGPGKAGFFSDSSSATPATPSASTSATTSTRETRNSRARAAASATPAVPVPVAQPSPSQFDGTPSISAAPETPRVKRVKRNSVAEETPRTTRQSARLKSYGHETLNENGTSETRAAPKQPETSPSNPVAPNTRTRNRNRHATDVGFDDSIRNRTSGPIVKSPPPGDASPESTEESKLESFEPYHGADFTSMREESPRGTASFDQQNKKDEYPALEVEGEPKPIPTRSSPTLSRKRKSLESDDRDAIISSTSSSPSKKPKVEDVVPGRTSEPRMQNGVERRLGDALLPTNRPAITRVNEGSRQITEEAEDSTTPDNATESTIVKATRGGRNRGRGRGARSRTSARLGASRRGRGGTRSARSGRSGRHNDRSSDIEFERSPSPSAATQKLRDRQRELDKAFRRVAAAQRLALAVLATQSEKRLARDKNAHKAVPEYDELSLALKARLRERQDALRREYDLKVAQENRIFQASKESIEDRYQASARYIQEEHLLASHGEYMTFIEGRRAAEDDEHTETDGSETENERGRRVPVPREVYRGFTSSFVRDPAGAASYERAAFGWDDFVQRAKLGDDIDPQMKEMREAGPFAGLSGDEIIKMLLEATGIIEVRDGVPVKEYHPPTIAEVRPTALTALADIAAAEMPRPTLSQPTSRLSAHRAILPQPPQPPPIHHAHPEPRPFVLPPPTPRGQPRRLLPAGQQIPPINESLGLPDPFSPRGGPPQLPPPPGSNFQRPPLPGYLTGHHHPSLYYPPPPPPRPPY</sequence>
<keyword evidence="3" id="KW-1185">Reference proteome</keyword>
<feature type="compositionally biased region" description="Polar residues" evidence="1">
    <location>
        <begin position="56"/>
        <end position="71"/>
    </location>
</feature>
<feature type="compositionally biased region" description="Basic and acidic residues" evidence="1">
    <location>
        <begin position="1"/>
        <end position="10"/>
    </location>
</feature>
<proteinExistence type="predicted"/>
<feature type="compositionally biased region" description="Polar residues" evidence="1">
    <location>
        <begin position="15"/>
        <end position="27"/>
    </location>
</feature>
<feature type="compositionally biased region" description="Basic residues" evidence="1">
    <location>
        <begin position="426"/>
        <end position="438"/>
    </location>
</feature>
<feature type="compositionally biased region" description="Polar residues" evidence="1">
    <location>
        <begin position="412"/>
        <end position="422"/>
    </location>
</feature>
<evidence type="ECO:0000313" key="2">
    <source>
        <dbReference type="EMBL" id="KAL2866285.1"/>
    </source>
</evidence>
<gene>
    <name evidence="2" type="ORF">BJX67DRAFT_382090</name>
</gene>
<feature type="compositionally biased region" description="Pro residues" evidence="1">
    <location>
        <begin position="815"/>
        <end position="825"/>
    </location>
</feature>
<feature type="compositionally biased region" description="Pro residues" evidence="1">
    <location>
        <begin position="775"/>
        <end position="785"/>
    </location>
</feature>
<feature type="region of interest" description="Disordered" evidence="1">
    <location>
        <begin position="1"/>
        <end position="492"/>
    </location>
</feature>
<feature type="compositionally biased region" description="Polar residues" evidence="1">
    <location>
        <begin position="220"/>
        <end position="229"/>
    </location>
</feature>
<feature type="compositionally biased region" description="Pro residues" evidence="1">
    <location>
        <begin position="846"/>
        <end position="857"/>
    </location>
</feature>
<organism evidence="2 3">
    <name type="scientific">Aspergillus lucknowensis</name>
    <dbReference type="NCBI Taxonomy" id="176173"/>
    <lineage>
        <taxon>Eukaryota</taxon>
        <taxon>Fungi</taxon>
        <taxon>Dikarya</taxon>
        <taxon>Ascomycota</taxon>
        <taxon>Pezizomycotina</taxon>
        <taxon>Eurotiomycetes</taxon>
        <taxon>Eurotiomycetidae</taxon>
        <taxon>Eurotiales</taxon>
        <taxon>Aspergillaceae</taxon>
        <taxon>Aspergillus</taxon>
        <taxon>Aspergillus subgen. Nidulantes</taxon>
    </lineage>
</organism>
<feature type="compositionally biased region" description="Polar residues" evidence="1">
    <location>
        <begin position="34"/>
        <end position="46"/>
    </location>
</feature>
<reference evidence="2 3" key="1">
    <citation type="submission" date="2024-07" db="EMBL/GenBank/DDBJ databases">
        <title>Section-level genome sequencing and comparative genomics of Aspergillus sections Usti and Cavernicolus.</title>
        <authorList>
            <consortium name="Lawrence Berkeley National Laboratory"/>
            <person name="Nybo J.L."/>
            <person name="Vesth T.C."/>
            <person name="Theobald S."/>
            <person name="Frisvad J.C."/>
            <person name="Larsen T.O."/>
            <person name="Kjaerboelling I."/>
            <person name="Rothschild-Mancinelli K."/>
            <person name="Lyhne E.K."/>
            <person name="Kogle M.E."/>
            <person name="Barry K."/>
            <person name="Clum A."/>
            <person name="Na H."/>
            <person name="Ledsgaard L."/>
            <person name="Lin J."/>
            <person name="Lipzen A."/>
            <person name="Kuo A."/>
            <person name="Riley R."/>
            <person name="Mondo S."/>
            <person name="Labutti K."/>
            <person name="Haridas S."/>
            <person name="Pangalinan J."/>
            <person name="Salamov A.A."/>
            <person name="Simmons B.A."/>
            <person name="Magnuson J.K."/>
            <person name="Chen J."/>
            <person name="Drula E."/>
            <person name="Henrissat B."/>
            <person name="Wiebenga A."/>
            <person name="Lubbers R.J."/>
            <person name="Gomes A.C."/>
            <person name="Macurrencykelacurrency M.R."/>
            <person name="Stajich J."/>
            <person name="Grigoriev I.V."/>
            <person name="Mortensen U.H."/>
            <person name="De Vries R.P."/>
            <person name="Baker S.E."/>
            <person name="Andersen M.R."/>
        </authorList>
    </citation>
    <scope>NUCLEOTIDE SEQUENCE [LARGE SCALE GENOMIC DNA]</scope>
    <source>
        <strain evidence="2 3">CBS 449.75</strain>
    </source>
</reference>
<dbReference type="GeneID" id="98148229"/>
<dbReference type="Proteomes" id="UP001610432">
    <property type="component" value="Unassembled WGS sequence"/>
</dbReference>
<feature type="region of interest" description="Disordered" evidence="1">
    <location>
        <begin position="606"/>
        <end position="626"/>
    </location>
</feature>
<comment type="caution">
    <text evidence="2">The sequence shown here is derived from an EMBL/GenBank/DDBJ whole genome shotgun (WGS) entry which is preliminary data.</text>
</comment>